<dbReference type="UniPathway" id="UPA00232"/>
<evidence type="ECO:0000256" key="9">
    <source>
        <dbReference type="ARBA" id="ARBA00023128"/>
    </source>
</evidence>
<dbReference type="EC" id="1.14.15.46" evidence="11"/>
<comment type="function">
    <text evidence="11">FAD-dependent monooxygenase required for two non-consecutive steps during ubiquinone biosynthesis. Required for the C5-ring hydroxylation during ubiquinone biosynthesis by catalyzing the hydroxylation of 4-hydroxy-3-(all-trans-polyprenyl)benzoic acid to 3,4-dihydroxy-5-(all-trans-polyprenyl)benzoic acid. Also acts downstream of coq4, for the C1-hydroxylation during ubiquinone biosynthesis by catalyzing the hydroxylation of 2-methoxy-6-(all-trans-polyprenyl)phenol to 2-methoxy-6-(all-trans-polyprenyl)benzene-1,4-diol. The electrons required for the hydroxylation reaction are funneled indirectly to coq6 from NADPH via a ferredoxin/ferredoxin reductase system.</text>
</comment>
<dbReference type="SUPFAM" id="SSF51905">
    <property type="entry name" value="FAD/NAD(P)-binding domain"/>
    <property type="match status" value="1"/>
</dbReference>
<keyword evidence="7 11" id="KW-0560">Oxidoreductase</keyword>
<keyword evidence="13" id="KW-0830">Ubiquinone</keyword>
<comment type="caution">
    <text evidence="13">The sequence shown here is derived from an EMBL/GenBank/DDBJ whole genome shotgun (WGS) entry which is preliminary data.</text>
</comment>
<dbReference type="GO" id="GO:0031314">
    <property type="term" value="C:extrinsic component of mitochondrial inner membrane"/>
    <property type="evidence" value="ECO:0007669"/>
    <property type="project" value="UniProtKB-UniRule"/>
</dbReference>
<evidence type="ECO:0000259" key="12">
    <source>
        <dbReference type="Pfam" id="PF01494"/>
    </source>
</evidence>
<evidence type="ECO:0000256" key="6">
    <source>
        <dbReference type="ARBA" id="ARBA00022827"/>
    </source>
</evidence>
<evidence type="ECO:0000313" key="14">
    <source>
        <dbReference type="Proteomes" id="UP000310708"/>
    </source>
</evidence>
<evidence type="ECO:0000256" key="1">
    <source>
        <dbReference type="ARBA" id="ARBA00001974"/>
    </source>
</evidence>
<reference evidence="13 14" key="1">
    <citation type="submission" date="2019-03" db="EMBL/GenBank/DDBJ databases">
        <title>Sequencing 25 genomes of Wallemia mellicola.</title>
        <authorList>
            <person name="Gostincar C."/>
        </authorList>
    </citation>
    <scope>NUCLEOTIDE SEQUENCE [LARGE SCALE GENOMIC DNA]</scope>
    <source>
        <strain evidence="13 14">EXF-757</strain>
    </source>
</reference>
<dbReference type="InterPro" id="IPR010971">
    <property type="entry name" value="UbiH/COQ6"/>
</dbReference>
<dbReference type="Proteomes" id="UP000310708">
    <property type="component" value="Unassembled WGS sequence"/>
</dbReference>
<feature type="domain" description="FAD-binding" evidence="12">
    <location>
        <begin position="141"/>
        <end position="292"/>
    </location>
</feature>
<keyword evidence="4 11" id="KW-0831">Ubiquinone biosynthesis</keyword>
<evidence type="ECO:0000256" key="10">
    <source>
        <dbReference type="ARBA" id="ARBA00023136"/>
    </source>
</evidence>
<comment type="pathway">
    <text evidence="11">Cofactor biosynthesis; ubiquinone biosynthesis.</text>
</comment>
<dbReference type="PRINTS" id="PR00420">
    <property type="entry name" value="RNGMNOXGNASE"/>
</dbReference>
<dbReference type="PROSITE" id="PS01304">
    <property type="entry name" value="UBIH"/>
    <property type="match status" value="1"/>
</dbReference>
<keyword evidence="10 11" id="KW-0472">Membrane</keyword>
<accession>A0A4T0LVC8</accession>
<comment type="catalytic activity">
    <reaction evidence="11">
        <text>a 4-hydroxy-3-(all-trans-polyprenyl)benzoate + 2 reduced [2Fe-2S]-[ferredoxin] + O2 + 2 H(+) = a 3,4-dihydroxy-5-(all-trans-polyprenyl)benzoate + 2 oxidized [2Fe-2S]-[ferredoxin] + H2O</text>
        <dbReference type="Rhea" id="RHEA:81195"/>
        <dbReference type="Rhea" id="RHEA-COMP:9514"/>
        <dbReference type="Rhea" id="RHEA-COMP:10000"/>
        <dbReference type="Rhea" id="RHEA-COMP:10001"/>
        <dbReference type="Rhea" id="RHEA-COMP:10930"/>
        <dbReference type="ChEBI" id="CHEBI:15377"/>
        <dbReference type="ChEBI" id="CHEBI:15378"/>
        <dbReference type="ChEBI" id="CHEBI:15379"/>
        <dbReference type="ChEBI" id="CHEBI:33737"/>
        <dbReference type="ChEBI" id="CHEBI:33738"/>
        <dbReference type="ChEBI" id="CHEBI:64694"/>
        <dbReference type="ChEBI" id="CHEBI:78396"/>
        <dbReference type="EC" id="1.14.15.45"/>
    </reaction>
</comment>
<keyword evidence="6 11" id="KW-0274">FAD</keyword>
<evidence type="ECO:0000256" key="7">
    <source>
        <dbReference type="ARBA" id="ARBA00023002"/>
    </source>
</evidence>
<dbReference type="InterPro" id="IPR000689">
    <property type="entry name" value="UbQ_mOase_COQ6"/>
</dbReference>
<keyword evidence="9 11" id="KW-0496">Mitochondrion</keyword>
<dbReference type="PANTHER" id="PTHR43876:SF7">
    <property type="entry name" value="UBIQUINONE BIOSYNTHESIS MONOOXYGENASE COQ6, MITOCHONDRIAL"/>
    <property type="match status" value="1"/>
</dbReference>
<dbReference type="Gene3D" id="3.50.50.60">
    <property type="entry name" value="FAD/NAD(P)-binding domain"/>
    <property type="match status" value="2"/>
</dbReference>
<dbReference type="HAMAP" id="MF_03193">
    <property type="entry name" value="COQ6_monooxygenase"/>
    <property type="match status" value="1"/>
</dbReference>
<sequence>MISKRAFNLFSKSATISNQPYDILIVGGGPAGLALASSLGSNDSLKYLKIGLIEANSLDNVRTYNSNGLSAYSNRCSSISASNFYNLKMNLLKKYTGIGVLDGLDLSRVSPVNNMQVWDGRTDARITFGRQIDDEDLPLIKDNTTLSYMMENTNLQHAFLKHIEGSTSIELLESSKISSIERDNEWPRVQLENGTSLRTRLLIGADGFNSPVRKFASIDSFGWAYNAAGFVSTLKTHPSNTISHSSRTAFQRFLPSGPIAYLPLPDRSASMVWSTTPEMAKKFKQIDSRVLVLLINAAFRFSDDVLKILYSKIDLEYDSFFSLIKEVEIAEGIDMTTSRQISELSNQDGIPPSDHELYPPLVTSIEEGSQASFPLKMNHVDGYDASRVALVGDAAHSCHPLAGQGLNLGLADVQSLTSVLSEGRRYGGDIGSKTVLERYTRDRYIQNMMMLSATDKLNALFKVNDGNPLVELRSIGLETLNEIDSLKDLLMKQAGTTGNFEDSGRGSRGVNLIADGIEGVGKAVNMFSAVARQLGNIGEAKIAEIVDNKR</sequence>
<comment type="catalytic activity">
    <reaction evidence="11">
        <text>a 2-methoxy-6-(all-trans-polyprenyl)phenol + 2 reduced [2Fe-2S]-[ferredoxin] + O2 + 2 H(+) = a 2-methoxy-6-(all-trans-polyprenyl)benzene-1,4-diol + 2 oxidized [2Fe-2S]-[ferredoxin] + H2O</text>
        <dbReference type="Rhea" id="RHEA:81183"/>
        <dbReference type="Rhea" id="RHEA-COMP:9551"/>
        <dbReference type="Rhea" id="RHEA-COMP:10000"/>
        <dbReference type="Rhea" id="RHEA-COMP:10001"/>
        <dbReference type="Rhea" id="RHEA-COMP:10858"/>
        <dbReference type="ChEBI" id="CHEBI:15377"/>
        <dbReference type="ChEBI" id="CHEBI:15378"/>
        <dbReference type="ChEBI" id="CHEBI:15379"/>
        <dbReference type="ChEBI" id="CHEBI:33737"/>
        <dbReference type="ChEBI" id="CHEBI:33738"/>
        <dbReference type="ChEBI" id="CHEBI:62731"/>
        <dbReference type="ChEBI" id="CHEBI:84166"/>
        <dbReference type="EC" id="1.14.15.46"/>
    </reaction>
</comment>
<dbReference type="Pfam" id="PF01494">
    <property type="entry name" value="FAD_binding_3"/>
    <property type="match status" value="2"/>
</dbReference>
<dbReference type="GO" id="GO:0106364">
    <property type="term" value="F:4-hydroxy-3-all-trans-polyprenylbenzoate oxygenase activity"/>
    <property type="evidence" value="ECO:0007669"/>
    <property type="project" value="UniProtKB-EC"/>
</dbReference>
<dbReference type="InterPro" id="IPR036188">
    <property type="entry name" value="FAD/NAD-bd_sf"/>
</dbReference>
<organism evidence="13 14">
    <name type="scientific">Wallemia mellicola</name>
    <dbReference type="NCBI Taxonomy" id="1708541"/>
    <lineage>
        <taxon>Eukaryota</taxon>
        <taxon>Fungi</taxon>
        <taxon>Dikarya</taxon>
        <taxon>Basidiomycota</taxon>
        <taxon>Wallemiomycotina</taxon>
        <taxon>Wallemiomycetes</taxon>
        <taxon>Wallemiales</taxon>
        <taxon>Wallemiaceae</taxon>
        <taxon>Wallemia</taxon>
    </lineage>
</organism>
<comment type="subunit">
    <text evidence="11">Component of a multi-subunit COQ enzyme complex, composed of at least COQ3, COQ4, COQ5, COQ6, COQ7 and COQ9.</text>
</comment>
<name>A0A4T0LVC8_9BASI</name>
<dbReference type="AlphaFoldDB" id="A0A4T0LVC8"/>
<comment type="cofactor">
    <cofactor evidence="1 11">
        <name>FAD</name>
        <dbReference type="ChEBI" id="CHEBI:57692"/>
    </cofactor>
</comment>
<keyword evidence="8 11" id="KW-0503">Monooxygenase</keyword>
<dbReference type="EC" id="1.14.15.45" evidence="11"/>
<evidence type="ECO:0000256" key="3">
    <source>
        <dbReference type="ARBA" id="ARBA00022630"/>
    </source>
</evidence>
<dbReference type="PANTHER" id="PTHR43876">
    <property type="entry name" value="UBIQUINONE BIOSYNTHESIS MONOOXYGENASE COQ6, MITOCHONDRIAL"/>
    <property type="match status" value="1"/>
</dbReference>
<keyword evidence="3 11" id="KW-0285">Flavoprotein</keyword>
<comment type="subcellular location">
    <subcellularLocation>
        <location evidence="11">Mitochondrion inner membrane</location>
        <topology evidence="11">Peripheral membrane protein</topology>
        <orientation evidence="11">Matrix side</orientation>
    </subcellularLocation>
</comment>
<dbReference type="GO" id="GO:0071949">
    <property type="term" value="F:FAD binding"/>
    <property type="evidence" value="ECO:0007669"/>
    <property type="project" value="InterPro"/>
</dbReference>
<dbReference type="InterPro" id="IPR051205">
    <property type="entry name" value="UbiH/COQ6_monooxygenase"/>
</dbReference>
<gene>
    <name evidence="11" type="primary">COQ6</name>
    <name evidence="13" type="ORF">E3Q01_03983</name>
</gene>
<dbReference type="InterPro" id="IPR002938">
    <property type="entry name" value="FAD-bd"/>
</dbReference>
<dbReference type="InterPro" id="IPR018168">
    <property type="entry name" value="Ubi_Hdrlase_CS"/>
</dbReference>
<dbReference type="GO" id="GO:0016712">
    <property type="term" value="F:oxidoreductase activity, acting on paired donors, with incorporation or reduction of molecular oxygen, reduced flavin or flavoprotein as one donor, and incorporation of one atom of oxygen"/>
    <property type="evidence" value="ECO:0007669"/>
    <property type="project" value="UniProtKB-UniRule"/>
</dbReference>
<evidence type="ECO:0000256" key="5">
    <source>
        <dbReference type="ARBA" id="ARBA00022792"/>
    </source>
</evidence>
<dbReference type="EMBL" id="SPRX01000071">
    <property type="protein sequence ID" value="TIC62374.1"/>
    <property type="molecule type" value="Genomic_DNA"/>
</dbReference>
<dbReference type="FunFam" id="3.50.50.60:FF:000021">
    <property type="entry name" value="Ubiquinone biosynthesis monooxygenase COQ6"/>
    <property type="match status" value="1"/>
</dbReference>
<evidence type="ECO:0000313" key="13">
    <source>
        <dbReference type="EMBL" id="TIC62374.1"/>
    </source>
</evidence>
<evidence type="ECO:0000256" key="11">
    <source>
        <dbReference type="HAMAP-Rule" id="MF_03193"/>
    </source>
</evidence>
<evidence type="ECO:0000256" key="2">
    <source>
        <dbReference type="ARBA" id="ARBA00005349"/>
    </source>
</evidence>
<proteinExistence type="inferred from homology"/>
<evidence type="ECO:0000256" key="4">
    <source>
        <dbReference type="ARBA" id="ARBA00022688"/>
    </source>
</evidence>
<keyword evidence="5 11" id="KW-0999">Mitochondrion inner membrane</keyword>
<evidence type="ECO:0000256" key="8">
    <source>
        <dbReference type="ARBA" id="ARBA00023033"/>
    </source>
</evidence>
<protein>
    <recommendedName>
        <fullName evidence="11">Ubiquinone biosynthesis monooxygenase COQ6, mitochondrial</fullName>
        <ecNumber evidence="11">1.14.15.45</ecNumber>
    </recommendedName>
    <alternativeName>
        <fullName evidence="11">2-methoxy-6-polyprenolphenol 4-hydroxylase</fullName>
        <ecNumber evidence="11">1.14.15.46</ecNumber>
    </alternativeName>
</protein>
<comment type="similarity">
    <text evidence="2 11">Belongs to the UbiH/COQ6 family.</text>
</comment>
<dbReference type="GO" id="GO:0120538">
    <property type="term" value="F:2-methoxy-6-polyprenolphenol 4-hydroxylase activity"/>
    <property type="evidence" value="ECO:0007669"/>
    <property type="project" value="UniProtKB-EC"/>
</dbReference>
<feature type="domain" description="FAD-binding" evidence="12">
    <location>
        <begin position="371"/>
        <end position="443"/>
    </location>
</feature>
<dbReference type="NCBIfam" id="TIGR01988">
    <property type="entry name" value="Ubi-OHases"/>
    <property type="match status" value="1"/>
</dbReference>